<evidence type="ECO:0000256" key="6">
    <source>
        <dbReference type="RuleBase" id="RU361241"/>
    </source>
</evidence>
<evidence type="ECO:0000256" key="5">
    <source>
        <dbReference type="ARBA" id="ARBA00023315"/>
    </source>
</evidence>
<dbReference type="InterPro" id="IPR014292">
    <property type="entry name" value="Acyl_transf_WS/DGAT"/>
</dbReference>
<keyword evidence="3 7" id="KW-0808">Transferase</keyword>
<comment type="similarity">
    <text evidence="1 7">Belongs to the 1-acyl-sn-glycerol-3-phosphate acyltransferase family.</text>
</comment>
<dbReference type="NCBIfam" id="TIGR01490">
    <property type="entry name" value="HAD-SF-IB-hyp1"/>
    <property type="match status" value="1"/>
</dbReference>
<dbReference type="NCBIfam" id="TIGR01488">
    <property type="entry name" value="HAD-SF-IB"/>
    <property type="match status" value="1"/>
</dbReference>
<dbReference type="Pfam" id="PF12710">
    <property type="entry name" value="HAD"/>
    <property type="match status" value="1"/>
</dbReference>
<evidence type="ECO:0000313" key="9">
    <source>
        <dbReference type="EMBL" id="MFD2093882.1"/>
    </source>
</evidence>
<evidence type="ECO:0000313" key="10">
    <source>
        <dbReference type="Proteomes" id="UP001597402"/>
    </source>
</evidence>
<dbReference type="Gene3D" id="3.30.559.10">
    <property type="entry name" value="Chloramphenicol acetyltransferase-like domain"/>
    <property type="match status" value="1"/>
</dbReference>
<dbReference type="InterPro" id="IPR004255">
    <property type="entry name" value="O-acyltransferase_WSD1_N"/>
</dbReference>
<keyword evidence="7" id="KW-0594">Phospholipid biosynthesis</keyword>
<dbReference type="Pfam" id="PF06974">
    <property type="entry name" value="WS_DGAT_C"/>
    <property type="match status" value="1"/>
</dbReference>
<accession>A0ABW4XFY3</accession>
<dbReference type="InterPro" id="IPR023214">
    <property type="entry name" value="HAD_sf"/>
</dbReference>
<gene>
    <name evidence="9" type="ORF">ACFSHS_20145</name>
</gene>
<dbReference type="InterPro" id="IPR002123">
    <property type="entry name" value="Plipid/glycerol_acylTrfase"/>
</dbReference>
<name>A0ABW4XFY3_9ACTN</name>
<dbReference type="CDD" id="cd02612">
    <property type="entry name" value="HAD_PGPPase"/>
    <property type="match status" value="1"/>
</dbReference>
<comment type="caution">
    <text evidence="9">The sequence shown here is derived from an EMBL/GenBank/DDBJ whole genome shotgun (WGS) entry which is preliminary data.</text>
</comment>
<sequence length="973" mass="103051">MSVGQEPATTARAGEWTEEQLLADVDAAPRGPRVGAFFDFDGTVIDGYSLAAFARHHLRSLHVTPADLGQLLLTGLRGVTTEEDFERFTVAGMKAWAGRSEDELVELGERLFVQGIAGSLYPEAWRLVMAHLQAGHTVVLASSATRFQVEPAARAMGVEHILVSPVEMEDGICTGRPGGPLLWRAGKAAAVRAFAEEHGIDLVQSFAYSNGDEDVPFLRTVGRARALNPGRGLAAAARHYSWPIARFRPRGRGGPAEIARTAAGIGGLLGGFATGVAIGALSGSRREAVDLGITLAGELGSALAGVRLDVQGAEHLATRPAVYLFNHQSQLDVLILAKLLRGGFTAVAKKELANMPGFGLAFRLADVAFIDRGDPAKARRALEPAVQRLREGISLVVAPEGTRSATPSLGPFKKGAFHVAMQAGVPIVPIVIRNAGELMWRGATTIQSGTVQVRVLPPMPTDGWTIKDLDAKVAEVRAQYLDTLANWSGRSARPVDVTEAGAADGLTAPPDAPLDWGISPEMNPLETAMWRAETADPRLRSNVTLLEILEPAPDWERLRAAHEWASRMVPRMRQRVVEPALGVGAPRWVTVAELDLDRHVRRVRLDPPGSMRQLLDVVAEFAAAPLDREIPLWEVLLVEGLPDGRAGYVVKTHHSTTDGLGAVQLMSRLHSRTAEHDPARPEPPVPLPDDASPVGVLRDQLVGTVRSAPLAVLRRGVGALGSLRRPWEAATQAVEAARSASATLTPPKGGSALLAPRGGGWHFEVLEVPLADLKAGSKAAGGSLNDGFLAAVVGGFRRYHERQGAPVGTLTIGIPISLRAQDDPQGGNRFTGASFPADLAEPDPATRIKAIREFVLSARNGSGSGVVDDLLSPLLGWLPASVIGAVSGSLTSANDVQVSNMPGVSHPVYIAGSRIVRMYPFGPLPGCAAMITLLSHEDQCCIGINVDAAAVPDPEGLVEDLQAGLDEVVALAR</sequence>
<dbReference type="SMART" id="SM00563">
    <property type="entry name" value="PlsC"/>
    <property type="match status" value="1"/>
</dbReference>
<dbReference type="InterPro" id="IPR004552">
    <property type="entry name" value="AGP_acyltrans"/>
</dbReference>
<dbReference type="EC" id="2.3.1.51" evidence="7"/>
<dbReference type="Gene3D" id="3.40.50.1000">
    <property type="entry name" value="HAD superfamily/HAD-like"/>
    <property type="match status" value="1"/>
</dbReference>
<comment type="catalytic activity">
    <reaction evidence="6">
        <text>an acyl-CoA + a 1,2-diacyl-sn-glycerol = a triacyl-sn-glycerol + CoA</text>
        <dbReference type="Rhea" id="RHEA:10868"/>
        <dbReference type="ChEBI" id="CHEBI:17815"/>
        <dbReference type="ChEBI" id="CHEBI:57287"/>
        <dbReference type="ChEBI" id="CHEBI:58342"/>
        <dbReference type="ChEBI" id="CHEBI:64615"/>
        <dbReference type="EC" id="2.3.1.20"/>
    </reaction>
</comment>
<dbReference type="Gene3D" id="1.20.1440.100">
    <property type="entry name" value="SG protein - dephosphorylation function"/>
    <property type="match status" value="1"/>
</dbReference>
<proteinExistence type="inferred from homology"/>
<organism evidence="9 10">
    <name type="scientific">Blastococcus deserti</name>
    <dbReference type="NCBI Taxonomy" id="2259033"/>
    <lineage>
        <taxon>Bacteria</taxon>
        <taxon>Bacillati</taxon>
        <taxon>Actinomycetota</taxon>
        <taxon>Actinomycetes</taxon>
        <taxon>Geodermatophilales</taxon>
        <taxon>Geodermatophilaceae</taxon>
        <taxon>Blastococcus</taxon>
    </lineage>
</organism>
<dbReference type="Pfam" id="PF03007">
    <property type="entry name" value="WS_DGAT_cat"/>
    <property type="match status" value="1"/>
</dbReference>
<dbReference type="SUPFAM" id="SSF69593">
    <property type="entry name" value="Glycerol-3-phosphate (1)-acyltransferase"/>
    <property type="match status" value="1"/>
</dbReference>
<dbReference type="RefSeq" id="WP_376880033.1">
    <property type="nucleotide sequence ID" value="NZ_JBHUHP010000030.1"/>
</dbReference>
<dbReference type="Pfam" id="PF01553">
    <property type="entry name" value="Acyltransferase"/>
    <property type="match status" value="1"/>
</dbReference>
<feature type="domain" description="Phospholipid/glycerol acyltransferase" evidence="8">
    <location>
        <begin position="321"/>
        <end position="435"/>
    </location>
</feature>
<keyword evidence="5 7" id="KW-0012">Acyltransferase</keyword>
<dbReference type="Proteomes" id="UP001597402">
    <property type="component" value="Unassembled WGS sequence"/>
</dbReference>
<protein>
    <recommendedName>
        <fullName evidence="6 7">Multifunctional fusion protein</fullName>
    </recommendedName>
    <domain>
        <recommendedName>
            <fullName evidence="6">Diacylglycerol O-acyltransferase</fullName>
            <ecNumber evidence="6">2.3.1.20</ecNumber>
        </recommendedName>
    </domain>
    <domain>
        <recommendedName>
            <fullName evidence="7">1-acyl-sn-glycerol-3-phosphate acyltransferase</fullName>
            <ecNumber evidence="7">2.3.1.51</ecNumber>
        </recommendedName>
    </domain>
</protein>
<dbReference type="PANTHER" id="PTHR10434:SF66">
    <property type="entry name" value="PHOSPHOLIPID_GLYCEROL ACYLTRANSFERASE DOMAIN-CONTAINING PROTEIN"/>
    <property type="match status" value="1"/>
</dbReference>
<reference evidence="10" key="1">
    <citation type="journal article" date="2019" name="Int. J. Syst. Evol. Microbiol.">
        <title>The Global Catalogue of Microorganisms (GCM) 10K type strain sequencing project: providing services to taxonomists for standard genome sequencing and annotation.</title>
        <authorList>
            <consortium name="The Broad Institute Genomics Platform"/>
            <consortium name="The Broad Institute Genome Sequencing Center for Infectious Disease"/>
            <person name="Wu L."/>
            <person name="Ma J."/>
        </authorList>
    </citation>
    <scope>NUCLEOTIDE SEQUENCE [LARGE SCALE GENOMIC DNA]</scope>
    <source>
        <strain evidence="10">JCM 3338</strain>
    </source>
</reference>
<dbReference type="NCBIfam" id="TIGR00530">
    <property type="entry name" value="AGP_acyltrn"/>
    <property type="match status" value="1"/>
</dbReference>
<evidence type="ECO:0000256" key="4">
    <source>
        <dbReference type="ARBA" id="ARBA00023098"/>
    </source>
</evidence>
<dbReference type="InterPro" id="IPR009721">
    <property type="entry name" value="O-acyltransferase_WSD1_C"/>
</dbReference>
<dbReference type="NCBIfam" id="TIGR02946">
    <property type="entry name" value="acyl_WS_DGAT"/>
    <property type="match status" value="1"/>
</dbReference>
<dbReference type="CDD" id="cd07989">
    <property type="entry name" value="LPLAT_AGPAT-like"/>
    <property type="match status" value="1"/>
</dbReference>
<keyword evidence="7" id="KW-1208">Phospholipid metabolism</keyword>
<comment type="pathway">
    <text evidence="6">Glycerolipid metabolism; triacylglycerol biosynthesis.</text>
</comment>
<evidence type="ECO:0000256" key="1">
    <source>
        <dbReference type="ARBA" id="ARBA00008655"/>
    </source>
</evidence>
<dbReference type="PANTHER" id="PTHR10434">
    <property type="entry name" value="1-ACYL-SN-GLYCEROL-3-PHOSPHATE ACYLTRANSFERASE"/>
    <property type="match status" value="1"/>
</dbReference>
<keyword evidence="10" id="KW-1185">Reference proteome</keyword>
<dbReference type="InterPro" id="IPR023213">
    <property type="entry name" value="CAT-like_dom_sf"/>
</dbReference>
<comment type="catalytic activity">
    <reaction evidence="7">
        <text>a 1-acyl-sn-glycero-3-phosphate + an acyl-CoA = a 1,2-diacyl-sn-glycero-3-phosphate + CoA</text>
        <dbReference type="Rhea" id="RHEA:19709"/>
        <dbReference type="ChEBI" id="CHEBI:57287"/>
        <dbReference type="ChEBI" id="CHEBI:57970"/>
        <dbReference type="ChEBI" id="CHEBI:58342"/>
        <dbReference type="ChEBI" id="CHEBI:58608"/>
        <dbReference type="EC" id="2.3.1.51"/>
    </reaction>
</comment>
<dbReference type="SUPFAM" id="SSF56784">
    <property type="entry name" value="HAD-like"/>
    <property type="match status" value="1"/>
</dbReference>
<evidence type="ECO:0000256" key="2">
    <source>
        <dbReference type="ARBA" id="ARBA00022516"/>
    </source>
</evidence>
<evidence type="ECO:0000256" key="7">
    <source>
        <dbReference type="RuleBase" id="RU361267"/>
    </source>
</evidence>
<keyword evidence="4 7" id="KW-0443">Lipid metabolism</keyword>
<dbReference type="EC" id="2.3.1.20" evidence="6"/>
<dbReference type="InterPro" id="IPR036412">
    <property type="entry name" value="HAD-like_sf"/>
</dbReference>
<comment type="similarity">
    <text evidence="6">Belongs to the long-chain O-acyltransferase family.</text>
</comment>
<evidence type="ECO:0000259" key="8">
    <source>
        <dbReference type="SMART" id="SM00563"/>
    </source>
</evidence>
<keyword evidence="2 7" id="KW-0444">Lipid biosynthesis</keyword>
<comment type="domain">
    <text evidence="7">The HXXXXD motif is essential for acyltransferase activity and may constitute the binding site for the phosphate moiety of the glycerol-3-phosphate.</text>
</comment>
<dbReference type="InterPro" id="IPR006385">
    <property type="entry name" value="HAD_hydro_SerB1"/>
</dbReference>
<dbReference type="EMBL" id="JBHUHP010000030">
    <property type="protein sequence ID" value="MFD2093882.1"/>
    <property type="molecule type" value="Genomic_DNA"/>
</dbReference>
<evidence type="ECO:0000256" key="3">
    <source>
        <dbReference type="ARBA" id="ARBA00022679"/>
    </source>
</evidence>
<keyword evidence="6" id="KW-0319">Glycerol metabolism</keyword>
<dbReference type="SUPFAM" id="SSF52777">
    <property type="entry name" value="CoA-dependent acyltransferases"/>
    <property type="match status" value="1"/>
</dbReference>